<dbReference type="PANTHER" id="PTHR21505">
    <property type="entry name" value="MADF DOMAIN-CONTAINING PROTEIN-RELATED"/>
    <property type="match status" value="1"/>
</dbReference>
<sequence length="353" mass="39649">MQGEFFVWTLLRALPVTLAPPFDRIHRGVGFLCEHKGARSSRLDGVRDSCAVWTFMMWSDEQSLELIGLYQGKPEIWNPKNPDYFKKNLKNDAWSEIALSLGREVEECKNKIISLLASHRRERGKVKKSQGTGTGVDETYKSTWFAYEALAFLGDRNNPRKRLNTEIEPEPTASTSAENACSSKFKSPTTLKKYKSDENKKMGMLSEALAVLKTAASTPTPDPQNNNPNNWDNETFYFSNFICSKMQQYNRSTKNAVQRAIMDVIFKADEGCANFPQNSQLNYSRCTTGSIPSSRYCNAAPYTPPISSESYTPGYTTGQNISTSYAPHPYNSPHPSESSQTSIENADFVDDLV</sequence>
<dbReference type="AlphaFoldDB" id="A0A8I6RNI4"/>
<dbReference type="SMART" id="SM00595">
    <property type="entry name" value="MADF"/>
    <property type="match status" value="1"/>
</dbReference>
<dbReference type="RefSeq" id="XP_014246905.1">
    <property type="nucleotide sequence ID" value="XM_014391419.2"/>
</dbReference>
<dbReference type="GeneID" id="106665173"/>
<feature type="compositionally biased region" description="Polar residues" evidence="1">
    <location>
        <begin position="308"/>
        <end position="325"/>
    </location>
</feature>
<dbReference type="KEGG" id="clec:106665173"/>
<feature type="region of interest" description="Disordered" evidence="1">
    <location>
        <begin position="159"/>
        <end position="181"/>
    </location>
</feature>
<evidence type="ECO:0000313" key="5">
    <source>
        <dbReference type="Proteomes" id="UP000494040"/>
    </source>
</evidence>
<evidence type="ECO:0000259" key="3">
    <source>
        <dbReference type="PROSITE" id="PS51029"/>
    </source>
</evidence>
<reference evidence="4" key="1">
    <citation type="submission" date="2022-01" db="UniProtKB">
        <authorList>
            <consortium name="EnsemblMetazoa"/>
        </authorList>
    </citation>
    <scope>IDENTIFICATION</scope>
</reference>
<feature type="signal peptide" evidence="2">
    <location>
        <begin position="1"/>
        <end position="19"/>
    </location>
</feature>
<feature type="chain" id="PRO_5035190928" description="MADF domain-containing protein" evidence="2">
    <location>
        <begin position="20"/>
        <end position="353"/>
    </location>
</feature>
<keyword evidence="5" id="KW-1185">Reference proteome</keyword>
<dbReference type="PANTHER" id="PTHR21505:SF12">
    <property type="entry name" value="MADF DOMAIN-CONTAINING PROTEIN-RELATED"/>
    <property type="match status" value="1"/>
</dbReference>
<dbReference type="InterPro" id="IPR006578">
    <property type="entry name" value="MADF-dom"/>
</dbReference>
<dbReference type="OrthoDB" id="6615607at2759"/>
<feature type="compositionally biased region" description="Polar residues" evidence="1">
    <location>
        <begin position="172"/>
        <end position="181"/>
    </location>
</feature>
<keyword evidence="2" id="KW-0732">Signal</keyword>
<name>A0A8I6RNI4_CIMLE</name>
<protein>
    <recommendedName>
        <fullName evidence="3">MADF domain-containing protein</fullName>
    </recommendedName>
</protein>
<dbReference type="Pfam" id="PF10545">
    <property type="entry name" value="MADF_DNA_bdg"/>
    <property type="match status" value="1"/>
</dbReference>
<evidence type="ECO:0000256" key="1">
    <source>
        <dbReference type="SAM" id="MobiDB-lite"/>
    </source>
</evidence>
<feature type="domain" description="MADF" evidence="3">
    <location>
        <begin position="65"/>
        <end position="158"/>
    </location>
</feature>
<dbReference type="Proteomes" id="UP000494040">
    <property type="component" value="Unassembled WGS sequence"/>
</dbReference>
<accession>A0A8I6RNI4</accession>
<dbReference type="EnsemblMetazoa" id="XM_014391419.2">
    <property type="protein sequence ID" value="XP_014246905.1"/>
    <property type="gene ID" value="LOC106665173"/>
</dbReference>
<proteinExistence type="predicted"/>
<evidence type="ECO:0000256" key="2">
    <source>
        <dbReference type="SAM" id="SignalP"/>
    </source>
</evidence>
<organism evidence="4 5">
    <name type="scientific">Cimex lectularius</name>
    <name type="common">Bed bug</name>
    <name type="synonym">Acanthia lectularia</name>
    <dbReference type="NCBI Taxonomy" id="79782"/>
    <lineage>
        <taxon>Eukaryota</taxon>
        <taxon>Metazoa</taxon>
        <taxon>Ecdysozoa</taxon>
        <taxon>Arthropoda</taxon>
        <taxon>Hexapoda</taxon>
        <taxon>Insecta</taxon>
        <taxon>Pterygota</taxon>
        <taxon>Neoptera</taxon>
        <taxon>Paraneoptera</taxon>
        <taxon>Hemiptera</taxon>
        <taxon>Heteroptera</taxon>
        <taxon>Panheteroptera</taxon>
        <taxon>Cimicomorpha</taxon>
        <taxon>Cimicidae</taxon>
        <taxon>Cimex</taxon>
    </lineage>
</organism>
<dbReference type="OMA" id="ADEGCAN"/>
<dbReference type="PROSITE" id="PS51029">
    <property type="entry name" value="MADF"/>
    <property type="match status" value="1"/>
</dbReference>
<feature type="region of interest" description="Disordered" evidence="1">
    <location>
        <begin position="308"/>
        <end position="353"/>
    </location>
</feature>
<evidence type="ECO:0000313" key="4">
    <source>
        <dbReference type="EnsemblMetazoa" id="XP_014246905.1"/>
    </source>
</evidence>
<feature type="compositionally biased region" description="Polar residues" evidence="1">
    <location>
        <begin position="333"/>
        <end position="344"/>
    </location>
</feature>